<keyword evidence="2" id="KW-1185">Reference proteome</keyword>
<evidence type="ECO:0000313" key="2">
    <source>
        <dbReference type="Proteomes" id="UP000268007"/>
    </source>
</evidence>
<dbReference type="RefSeq" id="WP_121199174.1">
    <property type="nucleotide sequence ID" value="NZ_RBKU01000001.1"/>
</dbReference>
<reference evidence="1 2" key="1">
    <citation type="submission" date="2018-10" db="EMBL/GenBank/DDBJ databases">
        <title>Genomic Encyclopedia of Archaeal and Bacterial Type Strains, Phase II (KMG-II): from individual species to whole genera.</title>
        <authorList>
            <person name="Goeker M."/>
        </authorList>
    </citation>
    <scope>NUCLEOTIDE SEQUENCE [LARGE SCALE GENOMIC DNA]</scope>
    <source>
        <strain evidence="1 2">DSM 18602</strain>
    </source>
</reference>
<comment type="caution">
    <text evidence="1">The sequence shown here is derived from an EMBL/GenBank/DDBJ whole genome shotgun (WGS) entry which is preliminary data.</text>
</comment>
<name>A0A495J6R5_9SPHI</name>
<evidence type="ECO:0000313" key="1">
    <source>
        <dbReference type="EMBL" id="RKR83709.1"/>
    </source>
</evidence>
<proteinExistence type="predicted"/>
<dbReference type="OrthoDB" id="5870625at2"/>
<gene>
    <name evidence="1" type="ORF">BDD43_3923</name>
</gene>
<dbReference type="EMBL" id="RBKU01000001">
    <property type="protein sequence ID" value="RKR83709.1"/>
    <property type="molecule type" value="Genomic_DNA"/>
</dbReference>
<accession>A0A495J6R5</accession>
<dbReference type="AlphaFoldDB" id="A0A495J6R5"/>
<dbReference type="InterPro" id="IPR024510">
    <property type="entry name" value="DUF2589"/>
</dbReference>
<dbReference type="Proteomes" id="UP000268007">
    <property type="component" value="Unassembled WGS sequence"/>
</dbReference>
<protein>
    <submittedName>
        <fullName evidence="1">Uncharacterized protein DUF2589</fullName>
    </submittedName>
</protein>
<dbReference type="Pfam" id="PF11655">
    <property type="entry name" value="DUF2589"/>
    <property type="match status" value="1"/>
</dbReference>
<sequence length="158" mass="17552">MISFKQFVTAIQDAIVTASDAIMDKNISLLDKYFTEAPKPAGTDSKHTLIPKSVILEYPHLTSNGEVENLEVAVPLITLVPLSMSKVEKAFLTAHFEMEIVDDEVQLHFSDKGSTGLFNKKPKTAWGKIELTFSPQETPEGFKLLIAGYEDILKRQIA</sequence>
<organism evidence="1 2">
    <name type="scientific">Mucilaginibacter gracilis</name>
    <dbReference type="NCBI Taxonomy" id="423350"/>
    <lineage>
        <taxon>Bacteria</taxon>
        <taxon>Pseudomonadati</taxon>
        <taxon>Bacteroidota</taxon>
        <taxon>Sphingobacteriia</taxon>
        <taxon>Sphingobacteriales</taxon>
        <taxon>Sphingobacteriaceae</taxon>
        <taxon>Mucilaginibacter</taxon>
    </lineage>
</organism>